<dbReference type="InterPro" id="IPR032816">
    <property type="entry name" value="VTT_dom"/>
</dbReference>
<proteinExistence type="predicted"/>
<keyword evidence="1" id="KW-0472">Membrane</keyword>
<feature type="transmembrane region" description="Helical" evidence="1">
    <location>
        <begin position="45"/>
        <end position="66"/>
    </location>
</feature>
<evidence type="ECO:0000259" key="2">
    <source>
        <dbReference type="Pfam" id="PF09335"/>
    </source>
</evidence>
<gene>
    <name evidence="3" type="ORF">R4I43_29345</name>
</gene>
<comment type="caution">
    <text evidence="3">The sequence shown here is derived from an EMBL/GenBank/DDBJ whole genome shotgun (WGS) entry which is preliminary data.</text>
</comment>
<evidence type="ECO:0000313" key="4">
    <source>
        <dbReference type="Proteomes" id="UP001327093"/>
    </source>
</evidence>
<feature type="transmembrane region" description="Helical" evidence="1">
    <location>
        <begin position="105"/>
        <end position="124"/>
    </location>
</feature>
<feature type="domain" description="VTT" evidence="2">
    <location>
        <begin position="44"/>
        <end position="155"/>
    </location>
</feature>
<name>A0ABU6AIX8_9PSEU</name>
<keyword evidence="4" id="KW-1185">Reference proteome</keyword>
<evidence type="ECO:0000256" key="1">
    <source>
        <dbReference type="SAM" id="Phobius"/>
    </source>
</evidence>
<keyword evidence="1" id="KW-1133">Transmembrane helix</keyword>
<dbReference type="Pfam" id="PF09335">
    <property type="entry name" value="VTT_dom"/>
    <property type="match status" value="1"/>
</dbReference>
<organism evidence="3 4">
    <name type="scientific">Saccharopolyspora mangrovi</name>
    <dbReference type="NCBI Taxonomy" id="3082379"/>
    <lineage>
        <taxon>Bacteria</taxon>
        <taxon>Bacillati</taxon>
        <taxon>Actinomycetota</taxon>
        <taxon>Actinomycetes</taxon>
        <taxon>Pseudonocardiales</taxon>
        <taxon>Pseudonocardiaceae</taxon>
        <taxon>Saccharopolyspora</taxon>
    </lineage>
</organism>
<sequence>MGVSTYVIGWLLGTAGTAALGAVFPLVNIELYLLGVVPTVQGVPWWAFAIAAAVGQVAAKTLFYLAGKGGFALGERLSKRVQKERTGRWAAWVERFHQRTQEHPWWGMGVLAISAVPGIPPFSLMSLLSGAAGLPLLSYLAASLVGRAGHFLLVAGAPELVSWLGS</sequence>
<dbReference type="Proteomes" id="UP001327093">
    <property type="component" value="Unassembled WGS sequence"/>
</dbReference>
<reference evidence="3 4" key="1">
    <citation type="submission" date="2023-10" db="EMBL/GenBank/DDBJ databases">
        <title>Saccharopolyspora sp. nov., isolated from mangrove soil.</title>
        <authorList>
            <person name="Lu Y."/>
            <person name="Liu W."/>
        </authorList>
    </citation>
    <scope>NUCLEOTIDE SEQUENCE [LARGE SCALE GENOMIC DNA]</scope>
    <source>
        <strain evidence="3 4">S2-29</strain>
    </source>
</reference>
<keyword evidence="1" id="KW-0812">Transmembrane</keyword>
<dbReference type="RefSeq" id="WP_324268944.1">
    <property type="nucleotide sequence ID" value="NZ_JAWLNX010000029.1"/>
</dbReference>
<accession>A0ABU6AIX8</accession>
<evidence type="ECO:0000313" key="3">
    <source>
        <dbReference type="EMBL" id="MEB3371516.1"/>
    </source>
</evidence>
<dbReference type="EMBL" id="JAWLNX010000029">
    <property type="protein sequence ID" value="MEB3371516.1"/>
    <property type="molecule type" value="Genomic_DNA"/>
</dbReference>
<protein>
    <submittedName>
        <fullName evidence="3">VTT domain-containing protein</fullName>
    </submittedName>
</protein>